<keyword evidence="5 7" id="KW-0472">Membrane</keyword>
<evidence type="ECO:0000313" key="9">
    <source>
        <dbReference type="Proteomes" id="UP001342314"/>
    </source>
</evidence>
<evidence type="ECO:0000256" key="2">
    <source>
        <dbReference type="ARBA" id="ARBA00008974"/>
    </source>
</evidence>
<evidence type="ECO:0000256" key="1">
    <source>
        <dbReference type="ARBA" id="ARBA00004141"/>
    </source>
</evidence>
<evidence type="ECO:0000256" key="3">
    <source>
        <dbReference type="ARBA" id="ARBA00022692"/>
    </source>
</evidence>
<evidence type="ECO:0000256" key="6">
    <source>
        <dbReference type="SAM" id="MobiDB-lite"/>
    </source>
</evidence>
<feature type="region of interest" description="Disordered" evidence="6">
    <location>
        <begin position="498"/>
        <end position="526"/>
    </location>
</feature>
<dbReference type="Proteomes" id="UP001342314">
    <property type="component" value="Unassembled WGS sequence"/>
</dbReference>
<comment type="caution">
    <text evidence="8">The sequence shown here is derived from an EMBL/GenBank/DDBJ whole genome shotgun (WGS) entry which is preliminary data.</text>
</comment>
<evidence type="ECO:0000313" key="8">
    <source>
        <dbReference type="EMBL" id="GJN94389.1"/>
    </source>
</evidence>
<feature type="transmembrane region" description="Helical" evidence="7">
    <location>
        <begin position="452"/>
        <end position="470"/>
    </location>
</feature>
<dbReference type="InterPro" id="IPR045225">
    <property type="entry name" value="Uracil/uridine/allantoin_perm"/>
</dbReference>
<proteinExistence type="inferred from homology"/>
<dbReference type="GO" id="GO:0005886">
    <property type="term" value="C:plasma membrane"/>
    <property type="evidence" value="ECO:0007669"/>
    <property type="project" value="TreeGrafter"/>
</dbReference>
<comment type="subcellular location">
    <subcellularLocation>
        <location evidence="1">Membrane</location>
        <topology evidence="1">Multi-pass membrane protein</topology>
    </subcellularLocation>
</comment>
<dbReference type="GO" id="GO:0015205">
    <property type="term" value="F:nucleobase transmembrane transporter activity"/>
    <property type="evidence" value="ECO:0007669"/>
    <property type="project" value="TreeGrafter"/>
</dbReference>
<name>A0AAV5GV33_9BASI</name>
<feature type="transmembrane region" description="Helical" evidence="7">
    <location>
        <begin position="213"/>
        <end position="231"/>
    </location>
</feature>
<feature type="transmembrane region" description="Helical" evidence="7">
    <location>
        <begin position="304"/>
        <end position="324"/>
    </location>
</feature>
<dbReference type="AlphaFoldDB" id="A0AAV5GV33"/>
<protein>
    <submittedName>
        <fullName evidence="8">Uncharacterized protein</fullName>
    </submittedName>
</protein>
<feature type="transmembrane region" description="Helical" evidence="7">
    <location>
        <begin position="141"/>
        <end position="164"/>
    </location>
</feature>
<feature type="transmembrane region" description="Helical" evidence="7">
    <location>
        <begin position="419"/>
        <end position="440"/>
    </location>
</feature>
<feature type="transmembrane region" description="Helical" evidence="7">
    <location>
        <begin position="376"/>
        <end position="399"/>
    </location>
</feature>
<evidence type="ECO:0000256" key="4">
    <source>
        <dbReference type="ARBA" id="ARBA00022989"/>
    </source>
</evidence>
<keyword evidence="4 7" id="KW-1133">Transmembrane helix</keyword>
<feature type="transmembrane region" description="Helical" evidence="7">
    <location>
        <begin position="176"/>
        <end position="201"/>
    </location>
</feature>
<evidence type="ECO:0000256" key="5">
    <source>
        <dbReference type="ARBA" id="ARBA00023136"/>
    </source>
</evidence>
<evidence type="ECO:0000256" key="7">
    <source>
        <dbReference type="SAM" id="Phobius"/>
    </source>
</evidence>
<dbReference type="PANTHER" id="PTHR30618">
    <property type="entry name" value="NCS1 FAMILY PURINE/PYRIMIDINE TRANSPORTER"/>
    <property type="match status" value="1"/>
</dbReference>
<comment type="similarity">
    <text evidence="2">Belongs to the purine-cytosine permease (2.A.39) family.</text>
</comment>
<reference evidence="8 9" key="1">
    <citation type="submission" date="2021-12" db="EMBL/GenBank/DDBJ databases">
        <title>High titer production of polyol ester of fatty acids by Rhodotorula paludigena BS15 towards product separation-free biomass refinery.</title>
        <authorList>
            <person name="Mano J."/>
            <person name="Ono H."/>
            <person name="Tanaka T."/>
            <person name="Naito K."/>
            <person name="Sushida H."/>
            <person name="Ike M."/>
            <person name="Tokuyasu K."/>
            <person name="Kitaoka M."/>
        </authorList>
    </citation>
    <scope>NUCLEOTIDE SEQUENCE [LARGE SCALE GENOMIC DNA]</scope>
    <source>
        <strain evidence="8 9">BS15</strain>
    </source>
</reference>
<dbReference type="InterPro" id="IPR001248">
    <property type="entry name" value="Pur-cyt_permease"/>
</dbReference>
<dbReference type="EMBL" id="BQKY01000017">
    <property type="protein sequence ID" value="GJN94389.1"/>
    <property type="molecule type" value="Genomic_DNA"/>
</dbReference>
<dbReference type="Pfam" id="PF02133">
    <property type="entry name" value="Transp_cyt_pur"/>
    <property type="match status" value="1"/>
</dbReference>
<gene>
    <name evidence="8" type="ORF">Rhopal_007469-T1</name>
</gene>
<keyword evidence="3 7" id="KW-0812">Transmembrane</keyword>
<dbReference type="Gene3D" id="1.10.4160.10">
    <property type="entry name" value="Hydantoin permease"/>
    <property type="match status" value="1"/>
</dbReference>
<accession>A0AAV5GV33</accession>
<feature type="transmembrane region" description="Helical" evidence="7">
    <location>
        <begin position="344"/>
        <end position="364"/>
    </location>
</feature>
<keyword evidence="9" id="KW-1185">Reference proteome</keyword>
<dbReference type="PANTHER" id="PTHR30618:SF1">
    <property type="entry name" value="URIDINE PERMEASE"/>
    <property type="match status" value="1"/>
</dbReference>
<feature type="transmembrane region" description="Helical" evidence="7">
    <location>
        <begin position="252"/>
        <end position="270"/>
    </location>
</feature>
<sequence length="526" mass="58700">MGLLNRLEVSAEGDGSRFLDNEDLRATPPEKRTWDFKFYCLFWLAAVTNVSNWLSGSSFLALGVGFWPGVSLWMIACGRPGARWNVRIGFPVVCRSSFGVFGAGWPALNRVNGAQALYVMLYAIFPSFRHTPKNTMSSGSALTSGEMICFFVFLVFNILMLMVDIRKWVRLTYAKIAVYCISSAGMLALAVTKAGGVGPIVTHGGSVTGSAKHWLHIQMILTSAASCSTFASNASDWQRMARRPNDPIPGQFFGFPLANFFTNVVGMLVASCSQPIYGELVWNPVTFLKMLLEDNYDAKHRAGAFFIAFGFVFSLLFSATVENVYPCGNDLAALCPRYISVKRGFFICIAISIALNPWYLLGSAAKFITVLSSYQIFLFSIAAIIMADYFLVSKGFFVYNDLYHRRKEGTYWYTYGLNWRAFVAYFLGVGCNFAGFLNNLGVIHNTKLQRSYYFAIFSTTFVAGGSYWLLTRLFPQPNMRDSWSEPKGLWIPPECQAASEDTVSEDKKEDSMAADVQEVPVHELRE</sequence>
<organism evidence="8 9">
    <name type="scientific">Rhodotorula paludigena</name>
    <dbReference type="NCBI Taxonomy" id="86838"/>
    <lineage>
        <taxon>Eukaryota</taxon>
        <taxon>Fungi</taxon>
        <taxon>Dikarya</taxon>
        <taxon>Basidiomycota</taxon>
        <taxon>Pucciniomycotina</taxon>
        <taxon>Microbotryomycetes</taxon>
        <taxon>Sporidiobolales</taxon>
        <taxon>Sporidiobolaceae</taxon>
        <taxon>Rhodotorula</taxon>
    </lineage>
</organism>